<dbReference type="InterPro" id="IPR002912">
    <property type="entry name" value="ACT_dom"/>
</dbReference>
<evidence type="ECO:0000313" key="11">
    <source>
        <dbReference type="Proteomes" id="UP000002218"/>
    </source>
</evidence>
<dbReference type="EMBL" id="CP001737">
    <property type="protein sequence ID" value="ACV79480.1"/>
    <property type="molecule type" value="Genomic_DNA"/>
</dbReference>
<dbReference type="AlphaFoldDB" id="C8XBX6"/>
<evidence type="ECO:0000256" key="1">
    <source>
        <dbReference type="ARBA" id="ARBA00022679"/>
    </source>
</evidence>
<evidence type="ECO:0000256" key="4">
    <source>
        <dbReference type="ARBA" id="ARBA00022801"/>
    </source>
</evidence>
<comment type="catalytic activity">
    <reaction evidence="7">
        <text>[protein-PII]-uridylyl-L-tyrosine + H2O = [protein-PII]-L-tyrosine + UMP + H(+)</text>
        <dbReference type="Rhea" id="RHEA:48600"/>
        <dbReference type="Rhea" id="RHEA-COMP:12147"/>
        <dbReference type="Rhea" id="RHEA-COMP:12148"/>
        <dbReference type="ChEBI" id="CHEBI:15377"/>
        <dbReference type="ChEBI" id="CHEBI:15378"/>
        <dbReference type="ChEBI" id="CHEBI:46858"/>
        <dbReference type="ChEBI" id="CHEBI:57865"/>
        <dbReference type="ChEBI" id="CHEBI:90602"/>
    </reaction>
</comment>
<proteinExistence type="inferred from homology"/>
<dbReference type="InterPro" id="IPR006674">
    <property type="entry name" value="HD_domain"/>
</dbReference>
<comment type="activity regulation">
    <text evidence="7">Uridylyltransferase (UTase) activity is inhibited by glutamine, while glutamine activates uridylyl-removing (UR) activity.</text>
</comment>
<evidence type="ECO:0000256" key="7">
    <source>
        <dbReference type="HAMAP-Rule" id="MF_00277"/>
    </source>
</evidence>
<feature type="domain" description="ACT" evidence="8">
    <location>
        <begin position="716"/>
        <end position="786"/>
    </location>
</feature>
<organism evidence="10 11">
    <name type="scientific">Nakamurella multipartita (strain ATCC 700099 / DSM 44233 / CIP 104796 / JCM 9543 / NBRC 105858 / Y-104)</name>
    <name type="common">Microsphaera multipartita</name>
    <dbReference type="NCBI Taxonomy" id="479431"/>
    <lineage>
        <taxon>Bacteria</taxon>
        <taxon>Bacillati</taxon>
        <taxon>Actinomycetota</taxon>
        <taxon>Actinomycetes</taxon>
        <taxon>Nakamurellales</taxon>
        <taxon>Nakamurellaceae</taxon>
        <taxon>Nakamurella</taxon>
    </lineage>
</organism>
<dbReference type="Proteomes" id="UP000002218">
    <property type="component" value="Chromosome"/>
</dbReference>
<dbReference type="Pfam" id="PF01842">
    <property type="entry name" value="ACT"/>
    <property type="match status" value="1"/>
</dbReference>
<keyword evidence="5 7" id="KW-0460">Magnesium</keyword>
<keyword evidence="6 7" id="KW-0511">Multifunctional enzyme</keyword>
<feature type="domain" description="HD" evidence="9">
    <location>
        <begin position="426"/>
        <end position="539"/>
    </location>
</feature>
<evidence type="ECO:0000256" key="2">
    <source>
        <dbReference type="ARBA" id="ARBA00022695"/>
    </source>
</evidence>
<keyword evidence="3" id="KW-0677">Repeat</keyword>
<feature type="domain" description="ACT" evidence="8">
    <location>
        <begin position="612"/>
        <end position="688"/>
    </location>
</feature>
<dbReference type="CDD" id="cd00077">
    <property type="entry name" value="HDc"/>
    <property type="match status" value="1"/>
</dbReference>
<evidence type="ECO:0000259" key="8">
    <source>
        <dbReference type="PROSITE" id="PS51671"/>
    </source>
</evidence>
<keyword evidence="11" id="KW-1185">Reference proteome</keyword>
<dbReference type="GO" id="GO:0006808">
    <property type="term" value="P:regulation of nitrogen utilization"/>
    <property type="evidence" value="ECO:0007669"/>
    <property type="project" value="UniProtKB-UniRule"/>
</dbReference>
<dbReference type="GO" id="GO:0008081">
    <property type="term" value="F:phosphoric diester hydrolase activity"/>
    <property type="evidence" value="ECO:0007669"/>
    <property type="project" value="UniProtKB-UniRule"/>
</dbReference>
<keyword evidence="1 7" id="KW-0808">Transferase</keyword>
<dbReference type="CDD" id="cd05401">
    <property type="entry name" value="NT_GlnE_GlnD_like"/>
    <property type="match status" value="1"/>
</dbReference>
<accession>C8XBX6</accession>
<keyword evidence="2 7" id="KW-0548">Nucleotidyltransferase</keyword>
<evidence type="ECO:0000256" key="3">
    <source>
        <dbReference type="ARBA" id="ARBA00022737"/>
    </source>
</evidence>
<evidence type="ECO:0000313" key="10">
    <source>
        <dbReference type="EMBL" id="ACV79480.1"/>
    </source>
</evidence>
<dbReference type="FunCoup" id="C8XBX6">
    <property type="interactions" value="47"/>
</dbReference>
<reference evidence="10 11" key="2">
    <citation type="journal article" date="2010" name="Stand. Genomic Sci.">
        <title>Complete genome sequence of Nakamurella multipartita type strain (Y-104).</title>
        <authorList>
            <person name="Tice H."/>
            <person name="Mayilraj S."/>
            <person name="Sims D."/>
            <person name="Lapidus A."/>
            <person name="Nolan M."/>
            <person name="Lucas S."/>
            <person name="Glavina Del Rio T."/>
            <person name="Copeland A."/>
            <person name="Cheng J.F."/>
            <person name="Meincke L."/>
            <person name="Bruce D."/>
            <person name="Goodwin L."/>
            <person name="Pitluck S."/>
            <person name="Ivanova N."/>
            <person name="Mavromatis K."/>
            <person name="Ovchinnikova G."/>
            <person name="Pati A."/>
            <person name="Chen A."/>
            <person name="Palaniappan K."/>
            <person name="Land M."/>
            <person name="Hauser L."/>
            <person name="Chang Y.J."/>
            <person name="Jeffries C.D."/>
            <person name="Detter J.C."/>
            <person name="Brettin T."/>
            <person name="Rohde M."/>
            <person name="Goker M."/>
            <person name="Bristow J."/>
            <person name="Eisen J.A."/>
            <person name="Markowitz V."/>
            <person name="Hugenholtz P."/>
            <person name="Kyrpides N.C."/>
            <person name="Klenk H.P."/>
            <person name="Chen F."/>
        </authorList>
    </citation>
    <scope>NUCLEOTIDE SEQUENCE [LARGE SCALE GENOMIC DNA]</scope>
    <source>
        <strain evidence="11">ATCC 700099 / DSM 44233 / CIP 104796 / JCM 9543 / NBRC 105858 / Y-104</strain>
    </source>
</reference>
<dbReference type="PANTHER" id="PTHR47320">
    <property type="entry name" value="BIFUNCTIONAL URIDYLYLTRANSFERASE/URIDYLYL-REMOVING ENZYME"/>
    <property type="match status" value="1"/>
</dbReference>
<dbReference type="InterPro" id="IPR013546">
    <property type="entry name" value="PII_UdlTrfase/GS_AdlTrfase"/>
</dbReference>
<dbReference type="eggNOG" id="COG2844">
    <property type="taxonomic scope" value="Bacteria"/>
</dbReference>
<dbReference type="HAMAP" id="MF_00277">
    <property type="entry name" value="PII_uridylyl_transf"/>
    <property type="match status" value="1"/>
</dbReference>
<dbReference type="PANTHER" id="PTHR47320:SF1">
    <property type="entry name" value="BIFUNCTIONAL URIDYLYLTRANSFERASE_URIDYLYL-REMOVING ENZYME"/>
    <property type="match status" value="1"/>
</dbReference>
<comment type="similarity">
    <text evidence="7">Belongs to the GlnD family.</text>
</comment>
<dbReference type="STRING" id="479431.Namu_3147"/>
<dbReference type="PROSITE" id="PS51671">
    <property type="entry name" value="ACT"/>
    <property type="match status" value="2"/>
</dbReference>
<name>C8XBX6_NAKMY</name>
<comment type="function">
    <text evidence="7">Modifies, by uridylylation and deuridylylation, the PII regulatory proteins (GlnB and homologs), in response to the nitrogen status of the cell that GlnD senses through the glutamine level. Under low glutamine levels, catalyzes the conversion of the PII proteins and UTP to PII-UMP and PPi, while under higher glutamine levels, GlnD hydrolyzes PII-UMP to PII and UMP (deuridylylation). Thus, controls uridylylation state and activity of the PII proteins, and plays an important role in the regulation of nitrogen assimilation and metabolism.</text>
</comment>
<keyword evidence="4 7" id="KW-0378">Hydrolase</keyword>
<evidence type="ECO:0000256" key="6">
    <source>
        <dbReference type="ARBA" id="ARBA00023268"/>
    </source>
</evidence>
<dbReference type="InterPro" id="IPR045865">
    <property type="entry name" value="ACT-like_dom_sf"/>
</dbReference>
<reference evidence="11" key="1">
    <citation type="submission" date="2009-09" db="EMBL/GenBank/DDBJ databases">
        <title>The complete genome of Nakamurella multipartita DSM 44233.</title>
        <authorList>
            <consortium name="US DOE Joint Genome Institute (JGI-PGF)"/>
            <person name="Lucas S."/>
            <person name="Copeland A."/>
            <person name="Lapidus A."/>
            <person name="Glavina del Rio T."/>
            <person name="Dalin E."/>
            <person name="Tice H."/>
            <person name="Bruce D."/>
            <person name="Goodwin L."/>
            <person name="Pitluck S."/>
            <person name="Kyrpides N."/>
            <person name="Mavromatis K."/>
            <person name="Ivanova N."/>
            <person name="Ovchinnikova G."/>
            <person name="Sims D."/>
            <person name="Meincke L."/>
            <person name="Brettin T."/>
            <person name="Detter J.C."/>
            <person name="Han C."/>
            <person name="Larimer F."/>
            <person name="Land M."/>
            <person name="Hauser L."/>
            <person name="Markowitz V."/>
            <person name="Cheng J.-F."/>
            <person name="Hugenholtz P."/>
            <person name="Woyke T."/>
            <person name="Wu D."/>
            <person name="Klenk H.-P."/>
            <person name="Eisen J.A."/>
        </authorList>
    </citation>
    <scope>NUCLEOTIDE SEQUENCE [LARGE SCALE GENOMIC DNA]</scope>
    <source>
        <strain evidence="11">ATCC 700099 / DSM 44233 / CIP 104796 / JCM 9543 / NBRC 105858 / Y-104</strain>
    </source>
</reference>
<dbReference type="InParanoid" id="C8XBX6"/>
<comment type="domain">
    <text evidence="7">Has four distinct domains: an N-terminal nucleotidyltransferase (NT) domain responsible for UTase activity, a central HD domain that encodes UR activity, and two C-terminal ACT domains that seem to have a role in glutamine sensing.</text>
</comment>
<dbReference type="InterPro" id="IPR010043">
    <property type="entry name" value="UTase/UR"/>
</dbReference>
<dbReference type="SUPFAM" id="SSF109604">
    <property type="entry name" value="HD-domain/PDEase-like"/>
    <property type="match status" value="1"/>
</dbReference>
<comment type="caution">
    <text evidence="7">Lacks conserved residue(s) required for the propagation of feature annotation.</text>
</comment>
<dbReference type="KEGG" id="nml:Namu_3147"/>
<dbReference type="HOGENOM" id="CLU_012833_2_0_11"/>
<dbReference type="Gene3D" id="3.30.70.260">
    <property type="match status" value="1"/>
</dbReference>
<dbReference type="SUPFAM" id="SSF81593">
    <property type="entry name" value="Nucleotidyltransferase substrate binding subunit/domain"/>
    <property type="match status" value="1"/>
</dbReference>
<dbReference type="OrthoDB" id="9758038at2"/>
<dbReference type="NCBIfam" id="NF002895">
    <property type="entry name" value="PRK03381.1"/>
    <property type="match status" value="1"/>
</dbReference>
<dbReference type="SUPFAM" id="SSF55021">
    <property type="entry name" value="ACT-like"/>
    <property type="match status" value="2"/>
</dbReference>
<dbReference type="SMART" id="SM00471">
    <property type="entry name" value="HDc"/>
    <property type="match status" value="1"/>
</dbReference>
<comment type="cofactor">
    <cofactor evidence="7">
        <name>Mg(2+)</name>
        <dbReference type="ChEBI" id="CHEBI:18420"/>
    </cofactor>
</comment>
<comment type="catalytic activity">
    <reaction evidence="7">
        <text>[protein-PII]-L-tyrosine + UTP = [protein-PII]-uridylyl-L-tyrosine + diphosphate</text>
        <dbReference type="Rhea" id="RHEA:13673"/>
        <dbReference type="Rhea" id="RHEA-COMP:12147"/>
        <dbReference type="Rhea" id="RHEA-COMP:12148"/>
        <dbReference type="ChEBI" id="CHEBI:33019"/>
        <dbReference type="ChEBI" id="CHEBI:46398"/>
        <dbReference type="ChEBI" id="CHEBI:46858"/>
        <dbReference type="ChEBI" id="CHEBI:90602"/>
        <dbReference type="EC" id="2.7.7.59"/>
    </reaction>
</comment>
<feature type="region of interest" description="Uridylyltransferase" evidence="7">
    <location>
        <begin position="1"/>
        <end position="311"/>
    </location>
</feature>
<dbReference type="CDD" id="cd04873">
    <property type="entry name" value="ACT_UUR-ACR-like"/>
    <property type="match status" value="2"/>
</dbReference>
<dbReference type="Gene3D" id="1.10.3090.10">
    <property type="entry name" value="cca-adding enzyme, domain 2"/>
    <property type="match status" value="1"/>
</dbReference>
<dbReference type="Pfam" id="PF01966">
    <property type="entry name" value="HD"/>
    <property type="match status" value="1"/>
</dbReference>
<dbReference type="PROSITE" id="PS51831">
    <property type="entry name" value="HD"/>
    <property type="match status" value="1"/>
</dbReference>
<evidence type="ECO:0000256" key="5">
    <source>
        <dbReference type="ARBA" id="ARBA00022842"/>
    </source>
</evidence>
<dbReference type="PIRSF" id="PIRSF006288">
    <property type="entry name" value="PII_uridyltransf"/>
    <property type="match status" value="1"/>
</dbReference>
<gene>
    <name evidence="7" type="primary">glnD</name>
    <name evidence="10" type="ordered locus">Namu_3147</name>
</gene>
<dbReference type="InterPro" id="IPR003607">
    <property type="entry name" value="HD/PDEase_dom"/>
</dbReference>
<dbReference type="Pfam" id="PF08335">
    <property type="entry name" value="GlnD_UR_UTase"/>
    <property type="match status" value="1"/>
</dbReference>
<dbReference type="GO" id="GO:0008773">
    <property type="term" value="F:[protein-PII] uridylyltransferase activity"/>
    <property type="evidence" value="ECO:0007669"/>
    <property type="project" value="UniProtKB-UniRule"/>
</dbReference>
<dbReference type="SUPFAM" id="SSF81301">
    <property type="entry name" value="Nucleotidyltransferase"/>
    <property type="match status" value="1"/>
</dbReference>
<protein>
    <recommendedName>
        <fullName evidence="7">Bifunctional uridylyltransferase/uridylyl-removing enzyme</fullName>
        <shortName evidence="7">UTase/UR</shortName>
    </recommendedName>
    <alternativeName>
        <fullName evidence="7">Bifunctional [protein-PII] modification enzyme</fullName>
    </alternativeName>
    <alternativeName>
        <fullName evidence="7">Bifunctional nitrogen sensor protein</fullName>
    </alternativeName>
    <domain>
        <recommendedName>
            <fullName evidence="7">[Protein-PII] uridylyltransferase</fullName>
            <shortName evidence="7">PII uridylyltransferase</shortName>
            <shortName evidence="7">UTase</shortName>
            <ecNumber evidence="7">2.7.7.59</ecNumber>
        </recommendedName>
    </domain>
    <domain>
        <recommendedName>
            <fullName evidence="7">[Protein-PII]-UMP uridylyl-removing enzyme</fullName>
            <shortName evidence="7">UR</shortName>
            <ecNumber evidence="7">3.1.4.-</ecNumber>
        </recommendedName>
    </domain>
</protein>
<dbReference type="EC" id="3.1.4.-" evidence="7"/>
<evidence type="ECO:0000259" key="9">
    <source>
        <dbReference type="PROSITE" id="PS51831"/>
    </source>
</evidence>
<sequence>MRNSPVGMAGGFAELRAQLLSRTGVPGPARRKALARLTDGWLGELAQDAGVNVGGVALVAVGGFGRGELSPFSDLDLVLLHSTETPASYAGMLAERLWYPIWDSKIRLDHSVRSVGGARQVARTDLPAMLGMLDLRHIAGDPDLAVTLHRRVLADWRSDAKNRLADLRASCQERADRSGQLAFATTPDLKESRGGLRDLVVMRAVAASWVADCPHQGLEEARSALLDVRDVVQTVAGRATDRLQVQDQDAVAAQLGLDDRDALLKHVAGIARTVDHASDLTWHRVDRALSRPSGTITDLGGRITRRIERTPLADGIVEQEGEAVLARAVNPANDPTLVVRAAAAAAQSGLPVSPATVLRLARTCPPLPDPWPPVALDAFLSLLGAGEPMLAAWEDLDQAGLISTLLPGWERLRSLPQRDPIHLYTVDRHLMQTAVNAAGLVRRVARPDLLLLAAILHDIGKGPREDERDHADHAVVGADLCVPWLRRMGLSEPDVRTVERLIRHHLLLGDFAARRDPDDPATIAAIVEAVGDAATLDLLAALTESDARAAGPAAWTTWRAGQIRHLVGRVRRALDGERPAEPPAITQVERELIESGTGSVGIVIESIPAAVRITICAPDRPGLLAAAAAVLTMHRLTVRSAAIRTIDGHALQTWIAAPQFGEAPAAATLRADLVRALDGSLDVAARLARRTAPPRRGPAVPPEVRVVESASDLSTVLEVRAHDLPGLLYTVSSALTAAGVSVVSARVDTLGADAVDVFYVQTPDGAPLSGSRAREVADGITQALVS</sequence>
<dbReference type="InterPro" id="IPR043519">
    <property type="entry name" value="NT_sf"/>
</dbReference>
<dbReference type="EC" id="2.7.7.59" evidence="7"/>